<dbReference type="InterPro" id="IPR010090">
    <property type="entry name" value="Phage_tape_meas"/>
</dbReference>
<evidence type="ECO:0000313" key="6">
    <source>
        <dbReference type="Proteomes" id="UP000004848"/>
    </source>
</evidence>
<dbReference type="PANTHER" id="PTHR37813:SF1">
    <property type="entry name" value="FELS-2 PROPHAGE PROTEIN"/>
    <property type="match status" value="1"/>
</dbReference>
<accession>A0P3T2</accession>
<keyword evidence="1" id="KW-1188">Viral release from host cell</keyword>
<evidence type="ECO:0000259" key="4">
    <source>
        <dbReference type="Pfam" id="PF10145"/>
    </source>
</evidence>
<gene>
    <name evidence="5" type="ORF">SIAM614_03628</name>
</gene>
<dbReference type="PANTHER" id="PTHR37813">
    <property type="entry name" value="FELS-2 PROPHAGE PROTEIN"/>
    <property type="match status" value="1"/>
</dbReference>
<evidence type="ECO:0000313" key="5">
    <source>
        <dbReference type="EMBL" id="EAV40338.1"/>
    </source>
</evidence>
<feature type="region of interest" description="Disordered" evidence="2">
    <location>
        <begin position="665"/>
        <end position="702"/>
    </location>
</feature>
<keyword evidence="3" id="KW-0472">Membrane</keyword>
<evidence type="ECO:0000256" key="2">
    <source>
        <dbReference type="SAM" id="MobiDB-lite"/>
    </source>
</evidence>
<reference evidence="5 6" key="1">
    <citation type="submission" date="2006-05" db="EMBL/GenBank/DDBJ databases">
        <authorList>
            <person name="King G."/>
            <person name="Ferriera S."/>
            <person name="Johnson J."/>
            <person name="Kravitz S."/>
            <person name="Beeson K."/>
            <person name="Sutton G."/>
            <person name="Rogers Y.-H."/>
            <person name="Friedman R."/>
            <person name="Frazier M."/>
            <person name="Venter J.C."/>
        </authorList>
    </citation>
    <scope>NUCLEOTIDE SEQUENCE [LARGE SCALE GENOMIC DNA]</scope>
    <source>
        <strain evidence="6">ATCC 25650 / DSM 13394 / JCM 20685 / NBRC 16684 / NCIMB 2208 / IAM 12614 / B1</strain>
    </source>
</reference>
<sequence>MTSSLIVRLIDNVTKPARSMASSLLGLQKAGGKGFGERLNNAIERNNRALDQSRGRLVDAVAGFYALKTAIASPVQAAMQFESAMADVRKVVDFTPGALKAFKEGIDGLASSVPVATNGLLEIAAAAGQAGIAGEELVKFTEAAAKIGVAFDISADETGTALAKMMTGLGLTIDQVVLLSDSMNHLSNSQASSAAEILDVVRQVGAQAKVYGFTAEQTAAFASAMIAAGNSSEVAATSFRNMGLALTRGESATNRQRAAFKKLGLDAVSVAKQMQEDAVGTTVNVIEKLRELPKELQASIASDLFGNEARALGPLLADAELLTQTLALISNKANYAGSAFNEFEVRSKTFGATLQTFKNSLDGISRRIGEALIPALTDLIDTLRPAVGAISDFVGAHPELTKNVIAATAAVIGFKIAVAGLKFVGLLGRGGALSMMALGFNTVGKAAIGAVNGVRGMVAYQGALAAMAGKNYGGLRVAADALKGMALAAPGIGALSTGLTAVGGALAAITAPAWAAIAAGVALVAAAGYTLYRYWDRVSSVIGGVARRLGEEFKPAIDLIRPTLEYLSPMVQAIGDGFSYASEKLGEFIDWLGTFFEKEALTEDQKAAWGRVGYDLADSMIQSIKDVMLTLLDWFANYPYKIREAIGSIDLGSLISMPSLSDMFSGGGSETDPSYRGRGSKSDAIEGQSGHRAGGGPVWSGGNYLVGDGGEPEVFSPRKSGDITPLSQIQQSIESGFARFASAAGSLSGTPQQVVLEVTEGAIVINGATDPVTTAQLMMQMLSDQVDRLLRASNADMGARP</sequence>
<dbReference type="AlphaFoldDB" id="A0P3T2"/>
<dbReference type="Proteomes" id="UP000004848">
    <property type="component" value="Unassembled WGS sequence"/>
</dbReference>
<evidence type="ECO:0000256" key="1">
    <source>
        <dbReference type="ARBA" id="ARBA00022612"/>
    </source>
</evidence>
<dbReference type="Pfam" id="PF10145">
    <property type="entry name" value="PhageMin_Tail"/>
    <property type="match status" value="1"/>
</dbReference>
<feature type="domain" description="Phage tail tape measure protein" evidence="4">
    <location>
        <begin position="107"/>
        <end position="306"/>
    </location>
</feature>
<feature type="transmembrane region" description="Helical" evidence="3">
    <location>
        <begin position="404"/>
        <end position="427"/>
    </location>
</feature>
<feature type="transmembrane region" description="Helical" evidence="3">
    <location>
        <begin position="485"/>
        <end position="507"/>
    </location>
</feature>
<keyword evidence="3" id="KW-1133">Transmembrane helix</keyword>
<dbReference type="EMBL" id="AAUW01000033">
    <property type="protein sequence ID" value="EAV40338.1"/>
    <property type="molecule type" value="Genomic_DNA"/>
</dbReference>
<name>A0P3T2_ROSAI</name>
<feature type="transmembrane region" description="Helical" evidence="3">
    <location>
        <begin position="513"/>
        <end position="532"/>
    </location>
</feature>
<protein>
    <submittedName>
        <fullName evidence="5">Phage-related tail protein</fullName>
    </submittedName>
</protein>
<proteinExistence type="predicted"/>
<evidence type="ECO:0000256" key="3">
    <source>
        <dbReference type="SAM" id="Phobius"/>
    </source>
</evidence>
<dbReference type="eggNOG" id="COG5283">
    <property type="taxonomic scope" value="Bacteria"/>
</dbReference>
<organism evidence="5 6">
    <name type="scientific">Roseibium aggregatum (strain ATCC 25650 / DSM 13394 / JCM 20685 / NBRC 16684 / NCIMB 2208 / IAM 12614 / B1)</name>
    <name type="common">Stappia aggregata</name>
    <dbReference type="NCBI Taxonomy" id="384765"/>
    <lineage>
        <taxon>Bacteria</taxon>
        <taxon>Pseudomonadati</taxon>
        <taxon>Pseudomonadota</taxon>
        <taxon>Alphaproteobacteria</taxon>
        <taxon>Hyphomicrobiales</taxon>
        <taxon>Stappiaceae</taxon>
        <taxon>Roseibium</taxon>
    </lineage>
</organism>
<keyword evidence="3" id="KW-0812">Transmembrane</keyword>
<comment type="caution">
    <text evidence="5">The sequence shown here is derived from an EMBL/GenBank/DDBJ whole genome shotgun (WGS) entry which is preliminary data.</text>
</comment>
<dbReference type="NCBIfam" id="TIGR01760">
    <property type="entry name" value="tape_meas_TP901"/>
    <property type="match status" value="1"/>
</dbReference>